<dbReference type="Proteomes" id="UP000594468">
    <property type="component" value="Chromosome"/>
</dbReference>
<dbReference type="SUPFAM" id="SSF46894">
    <property type="entry name" value="C-terminal effector domain of the bipartite response regulators"/>
    <property type="match status" value="1"/>
</dbReference>
<dbReference type="InterPro" id="IPR016032">
    <property type="entry name" value="Sig_transdc_resp-reg_C-effctor"/>
</dbReference>
<dbReference type="GO" id="GO:0006355">
    <property type="term" value="P:regulation of DNA-templated transcription"/>
    <property type="evidence" value="ECO:0007669"/>
    <property type="project" value="InterPro"/>
</dbReference>
<sequence length="266" mass="30203">MTTVFLATLGQRPEAITIALDVLLPRYTYDLIGILHTEPMHSGIAEALRDLKSVLKQDYAGLPVVYYQITFPNGDPLLDITNQYSAEAYHIGVLAVLKKYRSQRDTIHLLVAGGRKAMSIYATLAASLLFGANDRAWTILSPPALMKPGCYHVPPGFQEQIQPVPLPILPSRFLPETLAEMNIDTLLEQQRSPRTRWYETLSEQEQALVNLLSDHPHATNERLAEILNKSEKTIENQLSSIYQKLERFYEVKRKHKRQTLLDVLKN</sequence>
<dbReference type="RefSeq" id="WP_195168613.1">
    <property type="nucleotide sequence ID" value="NZ_CP062983.1"/>
</dbReference>
<gene>
    <name evidence="2" type="ORF">G4Y79_12515</name>
</gene>
<keyword evidence="3" id="KW-1185">Reference proteome</keyword>
<dbReference type="Pfam" id="PF09623">
    <property type="entry name" value="Cas_NE0113"/>
    <property type="match status" value="1"/>
</dbReference>
<dbReference type="KEGG" id="pmet:G4Y79_12515"/>
<evidence type="ECO:0000313" key="2">
    <source>
        <dbReference type="EMBL" id="QPC80538.1"/>
    </source>
</evidence>
<proteinExistence type="predicted"/>
<accession>A0A7S8E538</accession>
<dbReference type="Gene3D" id="1.10.10.10">
    <property type="entry name" value="Winged helix-like DNA-binding domain superfamily/Winged helix DNA-binding domain"/>
    <property type="match status" value="1"/>
</dbReference>
<name>A0A7S8E538_9CHLR</name>
<dbReference type="InterPro" id="IPR019092">
    <property type="entry name" value="SSO2081-like_dom"/>
</dbReference>
<evidence type="ECO:0000313" key="3">
    <source>
        <dbReference type="Proteomes" id="UP000594468"/>
    </source>
</evidence>
<dbReference type="AlphaFoldDB" id="A0A7S8E538"/>
<feature type="domain" description="CRISPR system ring nuclease SSO2081-like" evidence="1">
    <location>
        <begin position="13"/>
        <end position="148"/>
    </location>
</feature>
<evidence type="ECO:0000259" key="1">
    <source>
        <dbReference type="Pfam" id="PF09623"/>
    </source>
</evidence>
<dbReference type="InterPro" id="IPR036388">
    <property type="entry name" value="WH-like_DNA-bd_sf"/>
</dbReference>
<reference evidence="2 3" key="1">
    <citation type="submission" date="2020-02" db="EMBL/GenBank/DDBJ databases">
        <authorList>
            <person name="Zheng R.K."/>
            <person name="Sun C.M."/>
        </authorList>
    </citation>
    <scope>NUCLEOTIDE SEQUENCE [LARGE SCALE GENOMIC DNA]</scope>
    <source>
        <strain evidence="3">rifampicinis</strain>
    </source>
</reference>
<dbReference type="GO" id="GO:0003677">
    <property type="term" value="F:DNA binding"/>
    <property type="evidence" value="ECO:0007669"/>
    <property type="project" value="InterPro"/>
</dbReference>
<dbReference type="EMBL" id="CP062983">
    <property type="protein sequence ID" value="QPC80538.1"/>
    <property type="molecule type" value="Genomic_DNA"/>
</dbReference>
<protein>
    <recommendedName>
        <fullName evidence="1">CRISPR system ring nuclease SSO2081-like domain-containing protein</fullName>
    </recommendedName>
</protein>
<organism evidence="2 3">
    <name type="scientific">Phototrophicus methaneseepsis</name>
    <dbReference type="NCBI Taxonomy" id="2710758"/>
    <lineage>
        <taxon>Bacteria</taxon>
        <taxon>Bacillati</taxon>
        <taxon>Chloroflexota</taxon>
        <taxon>Candidatus Thermofontia</taxon>
        <taxon>Phototrophicales</taxon>
        <taxon>Phototrophicaceae</taxon>
        <taxon>Phototrophicus</taxon>
    </lineage>
</organism>